<protein>
    <submittedName>
        <fullName evidence="1">Uncharacterized protein</fullName>
    </submittedName>
</protein>
<dbReference type="EMBL" id="JAJNNZ010000003">
    <property type="protein sequence ID" value="MCJ2376270.1"/>
    <property type="molecule type" value="Genomic_DNA"/>
</dbReference>
<dbReference type="RefSeq" id="WP_244355710.1">
    <property type="nucleotide sequence ID" value="NZ_JAJNNZ010000003.1"/>
</dbReference>
<reference evidence="1" key="1">
    <citation type="submission" date="2021-11" db="EMBL/GenBank/DDBJ databases">
        <title>Vibrio ZSDE26 sp. nov. and Vibrio ZSDZ34 sp. nov., isolated from coastal seawater in Qingdao.</title>
        <authorList>
            <person name="Zhang P."/>
        </authorList>
    </citation>
    <scope>NUCLEOTIDE SEQUENCE</scope>
    <source>
        <strain evidence="1">ZSDZ34</strain>
    </source>
</reference>
<organism evidence="1 2">
    <name type="scientific">Vibrio gelatinilyticus</name>
    <dbReference type="NCBI Taxonomy" id="2893468"/>
    <lineage>
        <taxon>Bacteria</taxon>
        <taxon>Pseudomonadati</taxon>
        <taxon>Pseudomonadota</taxon>
        <taxon>Gammaproteobacteria</taxon>
        <taxon>Vibrionales</taxon>
        <taxon>Vibrionaceae</taxon>
        <taxon>Vibrio</taxon>
    </lineage>
</organism>
<keyword evidence="2" id="KW-1185">Reference proteome</keyword>
<name>A0A9X2AVD8_9VIBR</name>
<dbReference type="AlphaFoldDB" id="A0A9X2AVD8"/>
<evidence type="ECO:0000313" key="2">
    <source>
        <dbReference type="Proteomes" id="UP001139488"/>
    </source>
</evidence>
<accession>A0A9X2AVD8</accession>
<gene>
    <name evidence="1" type="ORF">LNL84_05420</name>
</gene>
<evidence type="ECO:0000313" key="1">
    <source>
        <dbReference type="EMBL" id="MCJ2376270.1"/>
    </source>
</evidence>
<dbReference type="Proteomes" id="UP001139488">
    <property type="component" value="Unassembled WGS sequence"/>
</dbReference>
<proteinExistence type="predicted"/>
<comment type="caution">
    <text evidence="1">The sequence shown here is derived from an EMBL/GenBank/DDBJ whole genome shotgun (WGS) entry which is preliminary data.</text>
</comment>
<sequence>MHQRCLLVGSVDYKISGLYRSKAFFYQRDNDSGLWELTFSFLPQDSNDNERYGAGVAISADGNAFAIGARGDRYDAGFGLKNHGSVWSNAPDQ</sequence>